<organism evidence="1 2">
    <name type="scientific">Streptosporangium saharense</name>
    <dbReference type="NCBI Taxonomy" id="1706840"/>
    <lineage>
        <taxon>Bacteria</taxon>
        <taxon>Bacillati</taxon>
        <taxon>Actinomycetota</taxon>
        <taxon>Actinomycetes</taxon>
        <taxon>Streptosporangiales</taxon>
        <taxon>Streptosporangiaceae</taxon>
        <taxon>Streptosporangium</taxon>
    </lineage>
</organism>
<keyword evidence="2" id="KW-1185">Reference proteome</keyword>
<accession>A0A7W7VMY8</accession>
<dbReference type="AlphaFoldDB" id="A0A7W7VMY8"/>
<sequence>MMVDVSALERLASGSIVGPIWVEGAEEPFPELEWMDFPVVVLGWWTEAVLSSESRGGAAGSIELSFMDGPWEIILDFDGERCIANLFRARSANSGRLIEISYDVFFESVKECALRVIEECDLKGWESVDIDSLRRMLNRMKGV</sequence>
<comment type="caution">
    <text evidence="1">The sequence shown here is derived from an EMBL/GenBank/DDBJ whole genome shotgun (WGS) entry which is preliminary data.</text>
</comment>
<proteinExistence type="predicted"/>
<dbReference type="RefSeq" id="WP_184715020.1">
    <property type="nucleotide sequence ID" value="NZ_JACHJP010000002.1"/>
</dbReference>
<dbReference type="Proteomes" id="UP000552644">
    <property type="component" value="Unassembled WGS sequence"/>
</dbReference>
<protein>
    <submittedName>
        <fullName evidence="1">Uncharacterized protein</fullName>
    </submittedName>
</protein>
<evidence type="ECO:0000313" key="1">
    <source>
        <dbReference type="EMBL" id="MBB4916123.1"/>
    </source>
</evidence>
<evidence type="ECO:0000313" key="2">
    <source>
        <dbReference type="Proteomes" id="UP000552644"/>
    </source>
</evidence>
<gene>
    <name evidence="1" type="ORF">FHS44_003208</name>
</gene>
<dbReference type="EMBL" id="JACHJP010000002">
    <property type="protein sequence ID" value="MBB4916123.1"/>
    <property type="molecule type" value="Genomic_DNA"/>
</dbReference>
<reference evidence="1 2" key="1">
    <citation type="submission" date="2020-08" db="EMBL/GenBank/DDBJ databases">
        <title>Genomic Encyclopedia of Type Strains, Phase III (KMG-III): the genomes of soil and plant-associated and newly described type strains.</title>
        <authorList>
            <person name="Whitman W."/>
        </authorList>
    </citation>
    <scope>NUCLEOTIDE SEQUENCE [LARGE SCALE GENOMIC DNA]</scope>
    <source>
        <strain evidence="1 2">CECT 8840</strain>
    </source>
</reference>
<name>A0A7W7VMY8_9ACTN</name>